<dbReference type="GeneID" id="16574242"/>
<sequence>MSQPNSYSTKSYNFEVLAVIVNYDSKPFLAIERMLLKGLADLGRYTKIKLLLVDNYSTDGSFEELKEHSKRLGVDTEAVRLSKNYGFARAVNIAWHYAFKRWKFKYFMLLNNDLVIVPNNVAKLLKYLEIDNVAGVQGTLMQADNPRLIDNAGFAIDTFGLTYPICRGYTIKCAKTCHPSFLSGAFSVYRADAIEKLGQPFHNAVEAYFDDKYLGLRLWSTGYNLLHVPLVVAYHLGSASYAPQVKLKSPQWFEGVLLAELAPSYVTDIKARYLLIILWGMTSAFLSIIFLSNYVKNFIFAYRTVKILKKNKKEFIKNFSILPSITLSLLLLIARTKKGLKLQT</sequence>
<reference evidence="6 7" key="1">
    <citation type="journal article" date="2013" name="Genome Announc.">
        <title>Complete Genomic Sequence of 'Thermofilum adornatus' Strain 1910bT, a Hyperthermophilic Anaerobic Organotrophic Crenarchaeon.</title>
        <authorList>
            <person name="Dominova I.N."/>
            <person name="Kublanov I.V."/>
            <person name="Podosokorskaya O.A."/>
            <person name="Derbikova K.S."/>
            <person name="Patrushev M.V."/>
            <person name="Toshchakov S.V."/>
        </authorList>
    </citation>
    <scope>NUCLEOTIDE SEQUENCE [LARGE SCALE GENOMIC DNA]</scope>
    <source>
        <strain evidence="7">1910b</strain>
    </source>
</reference>
<dbReference type="HOGENOM" id="CLU_805661_0_0_2"/>
<dbReference type="eggNOG" id="arCOG01383">
    <property type="taxonomic scope" value="Archaea"/>
</dbReference>
<feature type="domain" description="Glycosyltransferase 2-like" evidence="5">
    <location>
        <begin position="36"/>
        <end position="197"/>
    </location>
</feature>
<evidence type="ECO:0000256" key="2">
    <source>
        <dbReference type="ARBA" id="ARBA00022676"/>
    </source>
</evidence>
<dbReference type="AlphaFoldDB" id="S5ZMW2"/>
<evidence type="ECO:0000256" key="3">
    <source>
        <dbReference type="ARBA" id="ARBA00022679"/>
    </source>
</evidence>
<keyword evidence="4" id="KW-0472">Membrane</keyword>
<dbReference type="Proteomes" id="UP000015543">
    <property type="component" value="Chromosome"/>
</dbReference>
<organism evidence="6 7">
    <name type="scientific">Thermofilum adornatum</name>
    <dbReference type="NCBI Taxonomy" id="1365176"/>
    <lineage>
        <taxon>Archaea</taxon>
        <taxon>Thermoproteota</taxon>
        <taxon>Thermoprotei</taxon>
        <taxon>Thermofilales</taxon>
        <taxon>Thermofilaceae</taxon>
        <taxon>Thermofilum</taxon>
    </lineage>
</organism>
<evidence type="ECO:0000256" key="1">
    <source>
        <dbReference type="ARBA" id="ARBA00006739"/>
    </source>
</evidence>
<name>S5ZMW2_9CREN</name>
<comment type="similarity">
    <text evidence="1">Belongs to the glycosyltransferase 2 family.</text>
</comment>
<dbReference type="Gene3D" id="3.90.550.10">
    <property type="entry name" value="Spore Coat Polysaccharide Biosynthesis Protein SpsA, Chain A"/>
    <property type="match status" value="1"/>
</dbReference>
<keyword evidence="3" id="KW-0808">Transferase</keyword>
<dbReference type="PATRIC" id="fig|1365176.7.peg.1579"/>
<keyword evidence="2" id="KW-0328">Glycosyltransferase</keyword>
<gene>
    <name evidence="6" type="ORF">N186_07990</name>
</gene>
<evidence type="ECO:0000313" key="6">
    <source>
        <dbReference type="EMBL" id="AGT35936.1"/>
    </source>
</evidence>
<proteinExistence type="inferred from homology"/>
<feature type="transmembrane region" description="Helical" evidence="4">
    <location>
        <begin position="315"/>
        <end position="334"/>
    </location>
</feature>
<dbReference type="EMBL" id="CP006646">
    <property type="protein sequence ID" value="AGT35936.1"/>
    <property type="molecule type" value="Genomic_DNA"/>
</dbReference>
<dbReference type="InterPro" id="IPR029044">
    <property type="entry name" value="Nucleotide-diphossugar_trans"/>
</dbReference>
<keyword evidence="4" id="KW-0812">Transmembrane</keyword>
<dbReference type="OrthoDB" id="31358at2157"/>
<dbReference type="InterPro" id="IPR001173">
    <property type="entry name" value="Glyco_trans_2-like"/>
</dbReference>
<accession>S5ZMW2</accession>
<dbReference type="SUPFAM" id="SSF53448">
    <property type="entry name" value="Nucleotide-diphospho-sugar transferases"/>
    <property type="match status" value="1"/>
</dbReference>
<dbReference type="PANTHER" id="PTHR43179:SF12">
    <property type="entry name" value="GALACTOFURANOSYLTRANSFERASE GLFT2"/>
    <property type="match status" value="1"/>
</dbReference>
<evidence type="ECO:0000313" key="7">
    <source>
        <dbReference type="Proteomes" id="UP000015543"/>
    </source>
</evidence>
<keyword evidence="7" id="KW-1185">Reference proteome</keyword>
<protein>
    <recommendedName>
        <fullName evidence="5">Glycosyltransferase 2-like domain-containing protein</fullName>
    </recommendedName>
</protein>
<evidence type="ECO:0000259" key="5">
    <source>
        <dbReference type="Pfam" id="PF00535"/>
    </source>
</evidence>
<dbReference type="PANTHER" id="PTHR43179">
    <property type="entry name" value="RHAMNOSYLTRANSFERASE WBBL"/>
    <property type="match status" value="1"/>
</dbReference>
<dbReference type="GO" id="GO:0016757">
    <property type="term" value="F:glycosyltransferase activity"/>
    <property type="evidence" value="ECO:0007669"/>
    <property type="project" value="UniProtKB-KW"/>
</dbReference>
<dbReference type="RefSeq" id="WP_020963243.1">
    <property type="nucleotide sequence ID" value="NC_022093.1"/>
</dbReference>
<feature type="transmembrane region" description="Helical" evidence="4">
    <location>
        <begin position="273"/>
        <end position="295"/>
    </location>
</feature>
<evidence type="ECO:0000256" key="4">
    <source>
        <dbReference type="SAM" id="Phobius"/>
    </source>
</evidence>
<dbReference type="KEGG" id="thb:N186_07990"/>
<keyword evidence="4" id="KW-1133">Transmembrane helix</keyword>
<dbReference type="Pfam" id="PF00535">
    <property type="entry name" value="Glycos_transf_2"/>
    <property type="match status" value="1"/>
</dbReference>